<dbReference type="InterPro" id="IPR035979">
    <property type="entry name" value="RBD_domain_sf"/>
</dbReference>
<evidence type="ECO:0000256" key="4">
    <source>
        <dbReference type="SAM" id="MobiDB-lite"/>
    </source>
</evidence>
<comment type="caution">
    <text evidence="6">The sequence shown here is derived from an EMBL/GenBank/DDBJ whole genome shotgun (WGS) entry which is preliminary data.</text>
</comment>
<evidence type="ECO:0000313" key="7">
    <source>
        <dbReference type="Proteomes" id="UP001385951"/>
    </source>
</evidence>
<dbReference type="Proteomes" id="UP001385951">
    <property type="component" value="Unassembled WGS sequence"/>
</dbReference>
<gene>
    <name evidence="6" type="ORF">QCA50_016272</name>
</gene>
<dbReference type="AlphaFoldDB" id="A0AAW0FNW1"/>
<dbReference type="PROSITE" id="PS50102">
    <property type="entry name" value="RRM"/>
    <property type="match status" value="2"/>
</dbReference>
<feature type="region of interest" description="Disordered" evidence="4">
    <location>
        <begin position="202"/>
        <end position="233"/>
    </location>
</feature>
<reference evidence="6 7" key="1">
    <citation type="submission" date="2022-09" db="EMBL/GenBank/DDBJ databases">
        <authorList>
            <person name="Palmer J.M."/>
        </authorList>
    </citation>
    <scope>NUCLEOTIDE SEQUENCE [LARGE SCALE GENOMIC DNA]</scope>
    <source>
        <strain evidence="6 7">DSM 7382</strain>
    </source>
</reference>
<evidence type="ECO:0000313" key="6">
    <source>
        <dbReference type="EMBL" id="KAK7680704.1"/>
    </source>
</evidence>
<keyword evidence="7" id="KW-1185">Reference proteome</keyword>
<evidence type="ECO:0000259" key="5">
    <source>
        <dbReference type="PROSITE" id="PS50102"/>
    </source>
</evidence>
<dbReference type="InterPro" id="IPR000504">
    <property type="entry name" value="RRM_dom"/>
</dbReference>
<dbReference type="SMART" id="SM00360">
    <property type="entry name" value="RRM"/>
    <property type="match status" value="1"/>
</dbReference>
<feature type="domain" description="RRM" evidence="5">
    <location>
        <begin position="53"/>
        <end position="130"/>
    </location>
</feature>
<evidence type="ECO:0000256" key="3">
    <source>
        <dbReference type="PROSITE-ProRule" id="PRU00176"/>
    </source>
</evidence>
<feature type="compositionally biased region" description="Low complexity" evidence="4">
    <location>
        <begin position="222"/>
        <end position="233"/>
    </location>
</feature>
<keyword evidence="2 3" id="KW-0694">RNA-binding</keyword>
<dbReference type="PANTHER" id="PTHR48032:SF6">
    <property type="entry name" value="RNA-BINDING (RRM_RBD_RNP MOTIFS) FAMILY PROTEIN"/>
    <property type="match status" value="1"/>
</dbReference>
<dbReference type="InterPro" id="IPR012677">
    <property type="entry name" value="Nucleotide-bd_a/b_plait_sf"/>
</dbReference>
<dbReference type="SUPFAM" id="SSF54928">
    <property type="entry name" value="RNA-binding domain, RBD"/>
    <property type="match status" value="2"/>
</dbReference>
<protein>
    <recommendedName>
        <fullName evidence="5">RRM domain-containing protein</fullName>
    </recommendedName>
</protein>
<dbReference type="Pfam" id="PF00076">
    <property type="entry name" value="RRM_1"/>
    <property type="match status" value="1"/>
</dbReference>
<keyword evidence="1" id="KW-0677">Repeat</keyword>
<sequence length="320" mass="36146">MRDAATGRSRGFAFLSFDNPSSVDAVILKEHILDGKLIDPKRAIAREEQDKVGKIFVGGIDPMVTEKEFNEFFSQFGHIVDAQLMIDKDSGRSRGFGFITYDSADACDRVTVNKYLSLRGKAMEVKKAEPRNIHNRNEMQARQNRTQPSMQYPYGSQYGAQYGQMQVPGAQNAAYGQTINGMSPEMMQEYWQRMQQWYMFQQQQQGQDGASNEGQNDDNAHQPDQPDQQPLNPQQQAPILTLIPEIIMAVDTAIMEMEMVMGMGTLSEKKEIITVSQEVLDVVFHPVQVEEEGEVEEATKIEAVVTILTVEVEEETSKIY</sequence>
<proteinExistence type="predicted"/>
<feature type="domain" description="RRM" evidence="5">
    <location>
        <begin position="1"/>
        <end position="51"/>
    </location>
</feature>
<accession>A0AAW0FNW1</accession>
<organism evidence="6 7">
    <name type="scientific">Cerrena zonata</name>
    <dbReference type="NCBI Taxonomy" id="2478898"/>
    <lineage>
        <taxon>Eukaryota</taxon>
        <taxon>Fungi</taxon>
        <taxon>Dikarya</taxon>
        <taxon>Basidiomycota</taxon>
        <taxon>Agaricomycotina</taxon>
        <taxon>Agaricomycetes</taxon>
        <taxon>Polyporales</taxon>
        <taxon>Cerrenaceae</taxon>
        <taxon>Cerrena</taxon>
    </lineage>
</organism>
<name>A0AAW0FNW1_9APHY</name>
<dbReference type="EMBL" id="JASBNA010000047">
    <property type="protein sequence ID" value="KAK7680704.1"/>
    <property type="molecule type" value="Genomic_DNA"/>
</dbReference>
<dbReference type="Gene3D" id="3.30.70.330">
    <property type="match status" value="2"/>
</dbReference>
<dbReference type="PANTHER" id="PTHR48032">
    <property type="entry name" value="RNA-BINDING PROTEIN MUSASHI HOMOLOG RBP6"/>
    <property type="match status" value="1"/>
</dbReference>
<dbReference type="GO" id="GO:0003729">
    <property type="term" value="F:mRNA binding"/>
    <property type="evidence" value="ECO:0007669"/>
    <property type="project" value="TreeGrafter"/>
</dbReference>
<evidence type="ECO:0000256" key="2">
    <source>
        <dbReference type="ARBA" id="ARBA00022884"/>
    </source>
</evidence>
<evidence type="ECO:0000256" key="1">
    <source>
        <dbReference type="ARBA" id="ARBA00022737"/>
    </source>
</evidence>
<dbReference type="GO" id="GO:0006417">
    <property type="term" value="P:regulation of translation"/>
    <property type="evidence" value="ECO:0007669"/>
    <property type="project" value="TreeGrafter"/>
</dbReference>